<dbReference type="SUPFAM" id="SSF54593">
    <property type="entry name" value="Glyoxalase/Bleomycin resistance protein/Dihydroxybiphenyl dioxygenase"/>
    <property type="match status" value="1"/>
</dbReference>
<dbReference type="EMBL" id="WPIK01000003">
    <property type="protein sequence ID" value="MVN20554.1"/>
    <property type="molecule type" value="Genomic_DNA"/>
</dbReference>
<keyword evidence="1" id="KW-0732">Signal</keyword>
<evidence type="ECO:0000259" key="2">
    <source>
        <dbReference type="PROSITE" id="PS51819"/>
    </source>
</evidence>
<dbReference type="InterPro" id="IPR004360">
    <property type="entry name" value="Glyas_Fos-R_dOase_dom"/>
</dbReference>
<dbReference type="InterPro" id="IPR029068">
    <property type="entry name" value="Glyas_Bleomycin-R_OHBP_Dase"/>
</dbReference>
<feature type="signal peptide" evidence="1">
    <location>
        <begin position="1"/>
        <end position="25"/>
    </location>
</feature>
<feature type="domain" description="VOC" evidence="2">
    <location>
        <begin position="30"/>
        <end position="151"/>
    </location>
</feature>
<feature type="chain" id="PRO_5029900985" evidence="1">
    <location>
        <begin position="26"/>
        <end position="153"/>
    </location>
</feature>
<dbReference type="Proteomes" id="UP000462014">
    <property type="component" value="Unassembled WGS sequence"/>
</dbReference>
<name>A0A7K1STG4_9SPHI</name>
<evidence type="ECO:0000256" key="1">
    <source>
        <dbReference type="SAM" id="SignalP"/>
    </source>
</evidence>
<dbReference type="Pfam" id="PF00903">
    <property type="entry name" value="Glyoxalase"/>
    <property type="match status" value="1"/>
</dbReference>
<dbReference type="PANTHER" id="PTHR21366">
    <property type="entry name" value="GLYOXALASE FAMILY PROTEIN"/>
    <property type="match status" value="1"/>
</dbReference>
<evidence type="ECO:0000313" key="3">
    <source>
        <dbReference type="EMBL" id="MVN20554.1"/>
    </source>
</evidence>
<gene>
    <name evidence="3" type="ORF">GO621_03280</name>
</gene>
<reference evidence="3 4" key="1">
    <citation type="submission" date="2019-12" db="EMBL/GenBank/DDBJ databases">
        <title>Mucilaginibacter sp. HMF7410 genome sequencing and assembly.</title>
        <authorList>
            <person name="Kang H."/>
            <person name="Cha I."/>
            <person name="Kim H."/>
            <person name="Joh K."/>
        </authorList>
    </citation>
    <scope>NUCLEOTIDE SEQUENCE [LARGE SCALE GENOMIC DNA]</scope>
    <source>
        <strain evidence="3 4">HMF7410</strain>
    </source>
</reference>
<sequence length="153" mass="17732">MKKAFFTCIFLLFALLPFLKNTATAQISPTVDHITVYVVDLQKSTDFYKNVMLLKEIPEPFHDGRHVWLRIGPHTQLHIVKGAKEIIKRDINIHLAFNVPVLEEFTAHLDQLKVKYGNWAGNSKSPELRPDGVKQIYFQDPDNNWIEVNTDKF</sequence>
<accession>A0A7K1STG4</accession>
<proteinExistence type="predicted"/>
<dbReference type="InterPro" id="IPR050383">
    <property type="entry name" value="GlyoxalaseI/FosfomycinResist"/>
</dbReference>
<organism evidence="3 4">
    <name type="scientific">Mucilaginibacter arboris</name>
    <dbReference type="NCBI Taxonomy" id="2682090"/>
    <lineage>
        <taxon>Bacteria</taxon>
        <taxon>Pseudomonadati</taxon>
        <taxon>Bacteroidota</taxon>
        <taxon>Sphingobacteriia</taxon>
        <taxon>Sphingobacteriales</taxon>
        <taxon>Sphingobacteriaceae</taxon>
        <taxon>Mucilaginibacter</taxon>
    </lineage>
</organism>
<dbReference type="Gene3D" id="3.10.180.10">
    <property type="entry name" value="2,3-Dihydroxybiphenyl 1,2-Dioxygenase, domain 1"/>
    <property type="match status" value="1"/>
</dbReference>
<dbReference type="InterPro" id="IPR037523">
    <property type="entry name" value="VOC_core"/>
</dbReference>
<evidence type="ECO:0000313" key="4">
    <source>
        <dbReference type="Proteomes" id="UP000462014"/>
    </source>
</evidence>
<dbReference type="CDD" id="cd06587">
    <property type="entry name" value="VOC"/>
    <property type="match status" value="1"/>
</dbReference>
<comment type="caution">
    <text evidence="3">The sequence shown here is derived from an EMBL/GenBank/DDBJ whole genome shotgun (WGS) entry which is preliminary data.</text>
</comment>
<protein>
    <submittedName>
        <fullName evidence="3">VOC family protein</fullName>
    </submittedName>
</protein>
<dbReference type="RefSeq" id="WP_157564161.1">
    <property type="nucleotide sequence ID" value="NZ_WPIK01000003.1"/>
</dbReference>
<keyword evidence="4" id="KW-1185">Reference proteome</keyword>
<dbReference type="AlphaFoldDB" id="A0A7K1STG4"/>
<dbReference type="PROSITE" id="PS51819">
    <property type="entry name" value="VOC"/>
    <property type="match status" value="1"/>
</dbReference>